<protein>
    <submittedName>
        <fullName evidence="2">Uncharacterized protein</fullName>
    </submittedName>
</protein>
<dbReference type="Proteomes" id="UP000263881">
    <property type="component" value="Chromosome"/>
</dbReference>
<feature type="transmembrane region" description="Helical" evidence="1">
    <location>
        <begin position="27"/>
        <end position="46"/>
    </location>
</feature>
<reference evidence="2 3" key="1">
    <citation type="submission" date="2017-08" db="EMBL/GenBank/DDBJ databases">
        <title>Comparative genomics of bacteria isolated from necrotic lesions of AOD affected trees.</title>
        <authorList>
            <person name="Doonan J."/>
            <person name="Denman S."/>
            <person name="McDonald J.E."/>
        </authorList>
    </citation>
    <scope>NUCLEOTIDE SEQUENCE [LARGE SCALE GENOMIC DNA]</scope>
    <source>
        <strain evidence="2 3">477</strain>
    </source>
</reference>
<dbReference type="EMBL" id="CP023009">
    <property type="protein sequence ID" value="AXW87970.1"/>
    <property type="molecule type" value="Genomic_DNA"/>
</dbReference>
<organism evidence="2 3">
    <name type="scientific">Lonsdalea britannica</name>
    <dbReference type="NCBI Taxonomy" id="1082704"/>
    <lineage>
        <taxon>Bacteria</taxon>
        <taxon>Pseudomonadati</taxon>
        <taxon>Pseudomonadota</taxon>
        <taxon>Gammaproteobacteria</taxon>
        <taxon>Enterobacterales</taxon>
        <taxon>Pectobacteriaceae</taxon>
        <taxon>Lonsdalea</taxon>
    </lineage>
</organism>
<proteinExistence type="predicted"/>
<evidence type="ECO:0000313" key="3">
    <source>
        <dbReference type="Proteomes" id="UP000263881"/>
    </source>
</evidence>
<gene>
    <name evidence="2" type="ORF">CKQ53_14000</name>
</gene>
<dbReference type="AlphaFoldDB" id="A0AAD0SIJ3"/>
<keyword evidence="1" id="KW-1133">Transmembrane helix</keyword>
<keyword evidence="3" id="KW-1185">Reference proteome</keyword>
<keyword evidence="1" id="KW-0472">Membrane</keyword>
<name>A0AAD0SIJ3_9GAMM</name>
<evidence type="ECO:0000313" key="2">
    <source>
        <dbReference type="EMBL" id="AXW87970.1"/>
    </source>
</evidence>
<evidence type="ECO:0000256" key="1">
    <source>
        <dbReference type="SAM" id="Phobius"/>
    </source>
</evidence>
<dbReference type="KEGG" id="lbq:CKQ53_14000"/>
<sequence>MINEYFSRDVIVFKKLVTGQLSLPMTFWGWGFCGGFFIGLIGMAGVHTGHVFLIPLCYILKATGFDPIYPDVFALLRLR</sequence>
<keyword evidence="1" id="KW-0812">Transmembrane</keyword>
<accession>A0AAD0SIJ3</accession>